<organism evidence="2 3">
    <name type="scientific">Lymnaea stagnalis</name>
    <name type="common">Great pond snail</name>
    <name type="synonym">Helix stagnalis</name>
    <dbReference type="NCBI Taxonomy" id="6523"/>
    <lineage>
        <taxon>Eukaryota</taxon>
        <taxon>Metazoa</taxon>
        <taxon>Spiralia</taxon>
        <taxon>Lophotrochozoa</taxon>
        <taxon>Mollusca</taxon>
        <taxon>Gastropoda</taxon>
        <taxon>Heterobranchia</taxon>
        <taxon>Euthyneura</taxon>
        <taxon>Panpulmonata</taxon>
        <taxon>Hygrophila</taxon>
        <taxon>Lymnaeoidea</taxon>
        <taxon>Lymnaeidae</taxon>
        <taxon>Lymnaea</taxon>
    </lineage>
</organism>
<dbReference type="EMBL" id="CAXITT010000042">
    <property type="protein sequence ID" value="CAL1529018.1"/>
    <property type="molecule type" value="Genomic_DNA"/>
</dbReference>
<evidence type="ECO:0000313" key="2">
    <source>
        <dbReference type="EMBL" id="CAL1529018.1"/>
    </source>
</evidence>
<dbReference type="AlphaFoldDB" id="A0AAV2H6F0"/>
<comment type="caution">
    <text evidence="2">The sequence shown here is derived from an EMBL/GenBank/DDBJ whole genome shotgun (WGS) entry which is preliminary data.</text>
</comment>
<dbReference type="Proteomes" id="UP001497497">
    <property type="component" value="Unassembled WGS sequence"/>
</dbReference>
<evidence type="ECO:0008006" key="4">
    <source>
        <dbReference type="Google" id="ProtNLM"/>
    </source>
</evidence>
<feature type="chain" id="PRO_5043785632" description="Secreted protein" evidence="1">
    <location>
        <begin position="23"/>
        <end position="130"/>
    </location>
</feature>
<reference evidence="2 3" key="1">
    <citation type="submission" date="2024-04" db="EMBL/GenBank/DDBJ databases">
        <authorList>
            <consortium name="Genoscope - CEA"/>
            <person name="William W."/>
        </authorList>
    </citation>
    <scope>NUCLEOTIDE SEQUENCE [LARGE SCALE GENOMIC DNA]</scope>
</reference>
<feature type="signal peptide" evidence="1">
    <location>
        <begin position="1"/>
        <end position="22"/>
    </location>
</feature>
<evidence type="ECO:0000313" key="3">
    <source>
        <dbReference type="Proteomes" id="UP001497497"/>
    </source>
</evidence>
<protein>
    <recommendedName>
        <fullName evidence="4">Secreted protein</fullName>
    </recommendedName>
</protein>
<proteinExistence type="predicted"/>
<accession>A0AAV2H6F0</accession>
<sequence length="130" mass="14482">MHSTALWGLLAISCLAVTTVLCQDAVENCFERIAECKKGSFNEMDEIKRVDEMTKCLSSFKCKPGEDTLRDDLIQGASARIEAVREFGHFGGRFRDKYGNTKNMNMAPTNKVTLKFIASCLFAVLGVTQF</sequence>
<name>A0AAV2H6F0_LYMST</name>
<gene>
    <name evidence="2" type="ORF">GSLYS_00003188001</name>
</gene>
<evidence type="ECO:0000256" key="1">
    <source>
        <dbReference type="SAM" id="SignalP"/>
    </source>
</evidence>
<keyword evidence="1" id="KW-0732">Signal</keyword>
<keyword evidence="3" id="KW-1185">Reference proteome</keyword>